<dbReference type="GO" id="GO:0006913">
    <property type="term" value="P:nucleocytoplasmic transport"/>
    <property type="evidence" value="ECO:0007669"/>
    <property type="project" value="UniProtKB-ARBA"/>
</dbReference>
<dbReference type="PROSITE" id="PS50006">
    <property type="entry name" value="FHA_DOMAIN"/>
    <property type="match status" value="1"/>
</dbReference>
<keyword evidence="5" id="KW-1185">Reference proteome</keyword>
<dbReference type="Pfam" id="PF08389">
    <property type="entry name" value="Xpo1"/>
    <property type="match status" value="1"/>
</dbReference>
<feature type="domain" description="FHA" evidence="3">
    <location>
        <begin position="879"/>
        <end position="955"/>
    </location>
</feature>
<dbReference type="EMBL" id="KN549545">
    <property type="protein sequence ID" value="KHJ96987.1"/>
    <property type="molecule type" value="Genomic_DNA"/>
</dbReference>
<dbReference type="InterPro" id="IPR019451">
    <property type="entry name" value="Rtp1_C1"/>
</dbReference>
<dbReference type="Proteomes" id="UP000053660">
    <property type="component" value="Unassembled WGS sequence"/>
</dbReference>
<dbReference type="InterPro" id="IPR011989">
    <property type="entry name" value="ARM-like"/>
</dbReference>
<dbReference type="InterPro" id="IPR013598">
    <property type="entry name" value="Exportin-1/Importin-b-like"/>
</dbReference>
<dbReference type="InterPro" id="IPR000253">
    <property type="entry name" value="FHA_dom"/>
</dbReference>
<evidence type="ECO:0000313" key="4">
    <source>
        <dbReference type="EMBL" id="KHJ96987.1"/>
    </source>
</evidence>
<evidence type="ECO:0000256" key="2">
    <source>
        <dbReference type="SAM" id="SignalP"/>
    </source>
</evidence>
<evidence type="ECO:0000256" key="1">
    <source>
        <dbReference type="ARBA" id="ARBA00005724"/>
    </source>
</evidence>
<dbReference type="SUPFAM" id="SSF48371">
    <property type="entry name" value="ARM repeat"/>
    <property type="match status" value="2"/>
</dbReference>
<feature type="chain" id="PRO_5012362005" description="FHA domain-containing protein" evidence="2">
    <location>
        <begin position="16"/>
        <end position="1733"/>
    </location>
</feature>
<dbReference type="Gene3D" id="1.25.10.10">
    <property type="entry name" value="Leucine-rich Repeat Variant"/>
    <property type="match status" value="3"/>
</dbReference>
<protein>
    <recommendedName>
        <fullName evidence="3">FHA domain-containing protein</fullName>
    </recommendedName>
</protein>
<sequence>MLSFLKLSLASDCIAELLDCNDSLCSNIIRRYCSDIICVFEQVSLNLFTSIYERILSTAPPQILVCSFLSLLKPRYGVKPPKNYVICSDGEQFWQNAPFLSSLAKQFVLPPRNCKRMAYYRNITSQFIEIIRVEDLSRAKVGALFSMFAEELREKNPLAACIFIDDVLFKTWESDFFLTFLSDPSPCYELAQQPSLVQDVDERSSIYGKVSLSRLVLNRDQLLARRIDSTIAFLKSLDKPLYSQLLIEIACKSVENWSCDEDLDAPRFISSPEKNRTLPRSSWHFVAGVFFEQMNDSDIDCKDRGIVLSLLKLTQEILRSTMQHLKRRQKTLNSLDVIAPNDEAKHLHATIVQNAKMAIGLAGAVVMTAFADEQISSALSETCAVLASFSNFVSLSKCSDEEVIVLAEDAGKLATLFKKDLLLPDERTIPEKKEAPVNPVDSIRERLAQDSPVDRGGALLDAGRLIRLRNATILLQLEEWLFDALKEALYDPDSYVYLAAINALAEASCYNSKYLREMISLFKNFDVSKILTEMKPHICFDRLCLQEILRSTIQHLKRRQKTLNSLDVIAPNDDAKHLHATIVQNAKMAIGLAGAVVMTAFADEQISSALSETCVVLASFSNFVSLSKCSDEEVIVLAADAGKLATLFKKDLLLPDERTIPEKNEIPVNPIDSIRERLAQDSPVDRGGALLDAGRLIRLRNATILLQLEEWLFDALKEALYDPDSYVYLATINALAEASCYNSKYLREMVSLFKNFDVSKILTEIKVEDEGMVEKTQTEKDDSVRVDVVIRSRLCEVIGKVFRELGDMGPVWMDECAGVFLACLGEKDEILRASASQSLAELILACRGRNLEKYLNEVFLAVEQLLTCETSALVRRSAVNLLRQTVKSCDIRIFEVVGSRLRDLHRQLLHLWRFDSDHVVRLHAELALDEMKVAIKNTVLEETSSRNIIINCERLMSKVDVAAIAATVQEFYQTNNAERRKQLDEDLCQFKNRFSCDDTVAACILLMGMRYPANVQYFGAISLYETIRQRYEECVANISLMEVLKSFLIENLTSSAHVQLQSITNKLSSALAILSLYCIPDVWPDPVASLTNIWAAQPELLLRVLAEIAAEFSNIRMPLTQRSKLKTELHRTSEDIIRIISTVMGAEDASPSTRQAAVECVEQWVKLPGVVLEQWAPVLSVVFGAVSEDSAALTNLLNILAANDELASTDQLVNDLCQYITTVVAQKLLKDLAQDVDDSDDLVSLVSAICTVAVTAIPTLLRNAKKNGPGLLCDLCSLLASISSCDGFYAVDELISDLPAPFFTSLREHIGSIASCSKHDNTLNVATAVSSYYADVCRSAVTKLSYPPANSFEQYDKVQKEQFNRYRLARSEVSVDAYFMTGRDSLNFLNKELEAAITRGDLCRSVFADELEGHVVRLVLPFLQRRAVSAEALRTLEKFVCERSNGIMRVGNEISQCCYSYFMEETNVEAHRLEALKCIGYVLSTKPQNDIMLCIYIVAGSKRCEESPIVIIFRQVFPLFQHFLEIGLPVAVGDKVCDAVRSAVSNFPEKDLPEMLPLVSQLLCKALFTNPSAGCTLAKTTVLIFGHNASTAPQLCASIRIWLESFVQNLPSQSIEEWLSLIYQIMKKNYKMLRANGDESLSSISNAILIAGQALAESREPCVVRLASQVLAVIASQCISYGDEAPRLLLARHGPELVKTIFARIQVELIRATVESLAEVLFFFAKEFSAETR</sequence>
<dbReference type="InterPro" id="IPR016024">
    <property type="entry name" value="ARM-type_fold"/>
</dbReference>
<comment type="similarity">
    <text evidence="1">Belongs to the Tango6 family.</text>
</comment>
<proteinExistence type="inferred from homology"/>
<evidence type="ECO:0000259" key="3">
    <source>
        <dbReference type="PROSITE" id="PS50006"/>
    </source>
</evidence>
<organism evidence="4 5">
    <name type="scientific">Oesophagostomum dentatum</name>
    <name type="common">Nodular worm</name>
    <dbReference type="NCBI Taxonomy" id="61180"/>
    <lineage>
        <taxon>Eukaryota</taxon>
        <taxon>Metazoa</taxon>
        <taxon>Ecdysozoa</taxon>
        <taxon>Nematoda</taxon>
        <taxon>Chromadorea</taxon>
        <taxon>Rhabditida</taxon>
        <taxon>Rhabditina</taxon>
        <taxon>Rhabditomorpha</taxon>
        <taxon>Strongyloidea</taxon>
        <taxon>Strongylidae</taxon>
        <taxon>Oesophagostomum</taxon>
    </lineage>
</organism>
<name>A0A0B1TMC9_OESDE</name>
<dbReference type="Pfam" id="PF10363">
    <property type="entry name" value="RTP1_C1"/>
    <property type="match status" value="2"/>
</dbReference>
<dbReference type="PANTHER" id="PTHR20959:SF1">
    <property type="entry name" value="TRANSPORT AND GOLGI ORGANIZATION PROTEIN 6 HOMOLOG"/>
    <property type="match status" value="1"/>
</dbReference>
<dbReference type="PANTHER" id="PTHR20959">
    <property type="entry name" value="TRANSPORT AND GOLGI ORGANIZATION PROTEIN 6 FAMILY MEMBER"/>
    <property type="match status" value="1"/>
</dbReference>
<dbReference type="OrthoDB" id="2016913at2759"/>
<feature type="signal peptide" evidence="2">
    <location>
        <begin position="1"/>
        <end position="15"/>
    </location>
</feature>
<keyword evidence="2" id="KW-0732">Signal</keyword>
<reference evidence="4 5" key="1">
    <citation type="submission" date="2014-03" db="EMBL/GenBank/DDBJ databases">
        <title>Draft genome of the hookworm Oesophagostomum dentatum.</title>
        <authorList>
            <person name="Mitreva M."/>
        </authorList>
    </citation>
    <scope>NUCLEOTIDE SEQUENCE [LARGE SCALE GENOMIC DNA]</scope>
    <source>
        <strain evidence="4 5">OD-Hann</strain>
    </source>
</reference>
<evidence type="ECO:0000313" key="5">
    <source>
        <dbReference type="Proteomes" id="UP000053660"/>
    </source>
</evidence>
<gene>
    <name evidence="4" type="ORF">OESDEN_03047</name>
</gene>
<accession>A0A0B1TMC9</accession>
<dbReference type="GO" id="GO:0009306">
    <property type="term" value="P:protein secretion"/>
    <property type="evidence" value="ECO:0007669"/>
    <property type="project" value="TreeGrafter"/>
</dbReference>
<dbReference type="InterPro" id="IPR039600">
    <property type="entry name" value="TANGO6/Rtp1"/>
</dbReference>